<dbReference type="Proteomes" id="UP000225740">
    <property type="component" value="Unassembled WGS sequence"/>
</dbReference>
<proteinExistence type="predicted"/>
<evidence type="ECO:0000256" key="1">
    <source>
        <dbReference type="SAM" id="MobiDB-lite"/>
    </source>
</evidence>
<sequence length="69" mass="7652">MHRVLDRQSGTMLHVSSPASDSPTILLRNRAECGDDLFAELRADLNRQCVKDLFLKIGVGQRGKMAGVR</sequence>
<gene>
    <name evidence="2" type="ORF">CEE69_26315</name>
</gene>
<keyword evidence="3" id="KW-1185">Reference proteome</keyword>
<reference evidence="2 3" key="1">
    <citation type="submission" date="2017-06" db="EMBL/GenBank/DDBJ databases">
        <title>Description of Rhodopirellula bahusiensis sp. nov.</title>
        <authorList>
            <person name="Kizina J."/>
            <person name="Harder J."/>
        </authorList>
    </citation>
    <scope>NUCLEOTIDE SEQUENCE [LARGE SCALE GENOMIC DNA]</scope>
    <source>
        <strain evidence="2 3">SWK21</strain>
    </source>
</reference>
<comment type="caution">
    <text evidence="2">The sequence shown here is derived from an EMBL/GenBank/DDBJ whole genome shotgun (WGS) entry which is preliminary data.</text>
</comment>
<dbReference type="EMBL" id="NIZW01000029">
    <property type="protein sequence ID" value="PHQ32324.1"/>
    <property type="molecule type" value="Genomic_DNA"/>
</dbReference>
<organism evidence="2 3">
    <name type="scientific">Rhodopirellula bahusiensis</name>
    <dbReference type="NCBI Taxonomy" id="2014065"/>
    <lineage>
        <taxon>Bacteria</taxon>
        <taxon>Pseudomonadati</taxon>
        <taxon>Planctomycetota</taxon>
        <taxon>Planctomycetia</taxon>
        <taxon>Pirellulales</taxon>
        <taxon>Pirellulaceae</taxon>
        <taxon>Rhodopirellula</taxon>
    </lineage>
</organism>
<evidence type="ECO:0000313" key="2">
    <source>
        <dbReference type="EMBL" id="PHQ32324.1"/>
    </source>
</evidence>
<evidence type="ECO:0000313" key="3">
    <source>
        <dbReference type="Proteomes" id="UP000225740"/>
    </source>
</evidence>
<name>A0A2G1VZW7_9BACT</name>
<feature type="region of interest" description="Disordered" evidence="1">
    <location>
        <begin position="1"/>
        <end position="22"/>
    </location>
</feature>
<protein>
    <submittedName>
        <fullName evidence="2">Uncharacterized protein</fullName>
    </submittedName>
</protein>
<dbReference type="AlphaFoldDB" id="A0A2G1VZW7"/>
<accession>A0A2G1VZW7</accession>